<dbReference type="InterPro" id="IPR008964">
    <property type="entry name" value="Invasin/intimin_cell_adhesion"/>
</dbReference>
<feature type="signal peptide" evidence="1">
    <location>
        <begin position="1"/>
        <end position="25"/>
    </location>
</feature>
<dbReference type="RefSeq" id="WP_185255792.1">
    <property type="nucleotide sequence ID" value="NZ_AP023368.1"/>
</dbReference>
<organism evidence="3 4">
    <name type="scientific">Anaerocolumna chitinilytica</name>
    <dbReference type="NCBI Taxonomy" id="1727145"/>
    <lineage>
        <taxon>Bacteria</taxon>
        <taxon>Bacillati</taxon>
        <taxon>Bacillota</taxon>
        <taxon>Clostridia</taxon>
        <taxon>Lachnospirales</taxon>
        <taxon>Lachnospiraceae</taxon>
        <taxon>Anaerocolumna</taxon>
    </lineage>
</organism>
<dbReference type="SUPFAM" id="SSF49373">
    <property type="entry name" value="Invasin/intimin cell-adhesion fragments"/>
    <property type="match status" value="1"/>
</dbReference>
<dbReference type="Pfam" id="PF02368">
    <property type="entry name" value="Big_2"/>
    <property type="match status" value="1"/>
</dbReference>
<dbReference type="EMBL" id="AP023368">
    <property type="protein sequence ID" value="BCK00083.1"/>
    <property type="molecule type" value="Genomic_DNA"/>
</dbReference>
<evidence type="ECO:0000256" key="1">
    <source>
        <dbReference type="SAM" id="SignalP"/>
    </source>
</evidence>
<sequence>MKRFSILLILLLTISLIEPTQTVNAASAKLNKTNATMSVGKFLTLKLTGTLEVPEWSSSNKLIATVNSKGVVKAIKKGHVIITATLDNNEYICKLIVTEKLINVTVDAYYYFDGVGYINYLAGSGIKCTVTDDGLTFTMTPSQQKALLEYLQDAFDKRFLSECPTYYISIDRNDSFTTFIARVDAAKFKSNKDSDADSDTVFLNLLSYSMGYQNFTGAKKMAFSFKIVDNKTGKTLKTVVP</sequence>
<evidence type="ECO:0000313" key="3">
    <source>
        <dbReference type="EMBL" id="BCK00083.1"/>
    </source>
</evidence>
<accession>A0A7I8DP52</accession>
<reference evidence="3 4" key="2">
    <citation type="submission" date="2020-08" db="EMBL/GenBank/DDBJ databases">
        <authorList>
            <person name="Ueki A."/>
            <person name="Tonouchi A."/>
        </authorList>
    </citation>
    <scope>NUCLEOTIDE SEQUENCE [LARGE SCALE GENOMIC DNA]</scope>
    <source>
        <strain evidence="3 4">CTTW</strain>
    </source>
</reference>
<reference evidence="3 4" key="1">
    <citation type="submission" date="2020-08" db="EMBL/GenBank/DDBJ databases">
        <title>Draft genome sequencing of an Anaerocolumna strain isolated from anoxic soil subjected to BSD treatment.</title>
        <authorList>
            <person name="Uek A."/>
            <person name="Tonouchi A."/>
        </authorList>
    </citation>
    <scope>NUCLEOTIDE SEQUENCE [LARGE SCALE GENOMIC DNA]</scope>
    <source>
        <strain evidence="3 4">CTTW</strain>
    </source>
</reference>
<protein>
    <recommendedName>
        <fullName evidence="2">BIG2 domain-containing protein</fullName>
    </recommendedName>
</protein>
<dbReference type="AlphaFoldDB" id="A0A7I8DP52"/>
<keyword evidence="4" id="KW-1185">Reference proteome</keyword>
<dbReference type="KEGG" id="acht:bsdcttw_31230"/>
<gene>
    <name evidence="3" type="ORF">bsdcttw_31230</name>
</gene>
<evidence type="ECO:0000313" key="4">
    <source>
        <dbReference type="Proteomes" id="UP000515703"/>
    </source>
</evidence>
<evidence type="ECO:0000259" key="2">
    <source>
        <dbReference type="Pfam" id="PF02368"/>
    </source>
</evidence>
<feature type="chain" id="PRO_5029593732" description="BIG2 domain-containing protein" evidence="1">
    <location>
        <begin position="26"/>
        <end position="241"/>
    </location>
</feature>
<proteinExistence type="predicted"/>
<dbReference type="Gene3D" id="2.60.40.1080">
    <property type="match status" value="1"/>
</dbReference>
<dbReference type="InterPro" id="IPR003343">
    <property type="entry name" value="Big_2"/>
</dbReference>
<name>A0A7I8DP52_9FIRM</name>
<feature type="domain" description="BIG2" evidence="2">
    <location>
        <begin position="32"/>
        <end position="88"/>
    </location>
</feature>
<keyword evidence="1" id="KW-0732">Signal</keyword>
<dbReference type="Proteomes" id="UP000515703">
    <property type="component" value="Chromosome"/>
</dbReference>